<protein>
    <recommendedName>
        <fullName evidence="4">GNAT family N-acetyltransferase</fullName>
    </recommendedName>
</protein>
<name>A0ABV1K1Q1_9PSEU</name>
<evidence type="ECO:0000313" key="3">
    <source>
        <dbReference type="Proteomes" id="UP001464923"/>
    </source>
</evidence>
<dbReference type="Gene3D" id="3.40.630.30">
    <property type="match status" value="1"/>
</dbReference>
<dbReference type="Proteomes" id="UP001464923">
    <property type="component" value="Unassembled WGS sequence"/>
</dbReference>
<evidence type="ECO:0000313" key="2">
    <source>
        <dbReference type="EMBL" id="MEQ3542154.1"/>
    </source>
</evidence>
<keyword evidence="3" id="KW-1185">Reference proteome</keyword>
<comment type="caution">
    <text evidence="2">The sequence shown here is derived from an EMBL/GenBank/DDBJ whole genome shotgun (WGS) entry which is preliminary data.</text>
</comment>
<reference evidence="2 3" key="1">
    <citation type="submission" date="2024-03" db="EMBL/GenBank/DDBJ databases">
        <title>Draft genome sequence of Pseudonocardia tropica JCM 19149.</title>
        <authorList>
            <person name="Butdee W."/>
            <person name="Duangmal K."/>
        </authorList>
    </citation>
    <scope>NUCLEOTIDE SEQUENCE [LARGE SCALE GENOMIC DNA]</scope>
    <source>
        <strain evidence="2 3">JCM 19149</strain>
    </source>
</reference>
<sequence>MESGTAGASGVALRAATPLDVETLHRFIVELAEAESFPDEVEAKPVDLSDALLGPDRSPGNPPSPLAAPTHTPSATMTDAGDRGGSARTDTDGAQVNLPRAAH</sequence>
<dbReference type="EMBL" id="JBEDNP010000025">
    <property type="protein sequence ID" value="MEQ3542154.1"/>
    <property type="molecule type" value="Genomic_DNA"/>
</dbReference>
<organism evidence="2 3">
    <name type="scientific">Pseudonocardia tropica</name>
    <dbReference type="NCBI Taxonomy" id="681289"/>
    <lineage>
        <taxon>Bacteria</taxon>
        <taxon>Bacillati</taxon>
        <taxon>Actinomycetota</taxon>
        <taxon>Actinomycetes</taxon>
        <taxon>Pseudonocardiales</taxon>
        <taxon>Pseudonocardiaceae</taxon>
        <taxon>Pseudonocardia</taxon>
    </lineage>
</organism>
<accession>A0ABV1K1Q1</accession>
<proteinExistence type="predicted"/>
<evidence type="ECO:0000256" key="1">
    <source>
        <dbReference type="SAM" id="MobiDB-lite"/>
    </source>
</evidence>
<evidence type="ECO:0008006" key="4">
    <source>
        <dbReference type="Google" id="ProtNLM"/>
    </source>
</evidence>
<feature type="region of interest" description="Disordered" evidence="1">
    <location>
        <begin position="35"/>
        <end position="103"/>
    </location>
</feature>
<gene>
    <name evidence="2" type="ORF">WHI96_25395</name>
</gene>